<accession>A0A3B0YYP1</accession>
<reference evidence="3" key="1">
    <citation type="submission" date="2018-06" db="EMBL/GenBank/DDBJ databases">
        <authorList>
            <person name="Zhirakovskaya E."/>
        </authorList>
    </citation>
    <scope>NUCLEOTIDE SEQUENCE</scope>
</reference>
<dbReference type="Pfam" id="PF13202">
    <property type="entry name" value="EF-hand_5"/>
    <property type="match status" value="2"/>
</dbReference>
<evidence type="ECO:0000259" key="2">
    <source>
        <dbReference type="Pfam" id="PF13202"/>
    </source>
</evidence>
<gene>
    <name evidence="3" type="ORF">MNBD_GAMMA16-898</name>
</gene>
<dbReference type="InterPro" id="IPR002048">
    <property type="entry name" value="EF_hand_dom"/>
</dbReference>
<evidence type="ECO:0000256" key="1">
    <source>
        <dbReference type="SAM" id="MobiDB-lite"/>
    </source>
</evidence>
<protein>
    <recommendedName>
        <fullName evidence="2">EF-hand domain-containing protein</fullName>
    </recommendedName>
</protein>
<dbReference type="SUPFAM" id="SSF47473">
    <property type="entry name" value="EF-hand"/>
    <property type="match status" value="1"/>
</dbReference>
<dbReference type="InterPro" id="IPR011992">
    <property type="entry name" value="EF-hand-dom_pair"/>
</dbReference>
<dbReference type="Gene3D" id="1.10.238.10">
    <property type="entry name" value="EF-hand"/>
    <property type="match status" value="1"/>
</dbReference>
<proteinExistence type="predicted"/>
<feature type="domain" description="EF-hand" evidence="2">
    <location>
        <begin position="34"/>
        <end position="49"/>
    </location>
</feature>
<name>A0A3B0YYP1_9ZZZZ</name>
<evidence type="ECO:0000313" key="3">
    <source>
        <dbReference type="EMBL" id="VAW86195.1"/>
    </source>
</evidence>
<dbReference type="PROSITE" id="PS00018">
    <property type="entry name" value="EF_HAND_1"/>
    <property type="match status" value="2"/>
</dbReference>
<dbReference type="AlphaFoldDB" id="A0A3B0YYP1"/>
<feature type="domain" description="EF-hand" evidence="2">
    <location>
        <begin position="59"/>
        <end position="79"/>
    </location>
</feature>
<organism evidence="3">
    <name type="scientific">hydrothermal vent metagenome</name>
    <dbReference type="NCBI Taxonomy" id="652676"/>
    <lineage>
        <taxon>unclassified sequences</taxon>
        <taxon>metagenomes</taxon>
        <taxon>ecological metagenomes</taxon>
    </lineage>
</organism>
<dbReference type="InterPro" id="IPR018247">
    <property type="entry name" value="EF_Hand_1_Ca_BS"/>
</dbReference>
<sequence length="83" mass="8628">MKIKLILAMALGFAISGYAFAQNDAQPEEPSSHFALLDADQDGKLSPAEVTGLQGIGDDQFGKHDINGDGSLQPSELAAALAQ</sequence>
<dbReference type="EMBL" id="UOFO01000088">
    <property type="protein sequence ID" value="VAW86195.1"/>
    <property type="molecule type" value="Genomic_DNA"/>
</dbReference>
<feature type="region of interest" description="Disordered" evidence="1">
    <location>
        <begin position="56"/>
        <end position="83"/>
    </location>
</feature>
<dbReference type="GO" id="GO:0005509">
    <property type="term" value="F:calcium ion binding"/>
    <property type="evidence" value="ECO:0007669"/>
    <property type="project" value="InterPro"/>
</dbReference>